<gene>
    <name evidence="1" type="ORF">VFH_II101840</name>
</gene>
<evidence type="ECO:0000313" key="1">
    <source>
        <dbReference type="EMBL" id="CAI8597875.1"/>
    </source>
</evidence>
<name>A0AAV0ZGU9_VICFA</name>
<evidence type="ECO:0000313" key="2">
    <source>
        <dbReference type="Proteomes" id="UP001157006"/>
    </source>
</evidence>
<protein>
    <submittedName>
        <fullName evidence="1">Uncharacterized protein</fullName>
    </submittedName>
</protein>
<sequence>MQSKMEWRKRYIKLEFRDKIESVQLGLKRIVSDLPLGLAVVDENRDLFFLSSMPIRNLEKGAEAGLHQYPPCPELVLTLPFLSARRIGMRMTERIH</sequence>
<organism evidence="1 2">
    <name type="scientific">Vicia faba</name>
    <name type="common">Broad bean</name>
    <name type="synonym">Faba vulgaris</name>
    <dbReference type="NCBI Taxonomy" id="3906"/>
    <lineage>
        <taxon>Eukaryota</taxon>
        <taxon>Viridiplantae</taxon>
        <taxon>Streptophyta</taxon>
        <taxon>Embryophyta</taxon>
        <taxon>Tracheophyta</taxon>
        <taxon>Spermatophyta</taxon>
        <taxon>Magnoliopsida</taxon>
        <taxon>eudicotyledons</taxon>
        <taxon>Gunneridae</taxon>
        <taxon>Pentapetalae</taxon>
        <taxon>rosids</taxon>
        <taxon>fabids</taxon>
        <taxon>Fabales</taxon>
        <taxon>Fabaceae</taxon>
        <taxon>Papilionoideae</taxon>
        <taxon>50 kb inversion clade</taxon>
        <taxon>NPAAA clade</taxon>
        <taxon>Hologalegina</taxon>
        <taxon>IRL clade</taxon>
        <taxon>Fabeae</taxon>
        <taxon>Vicia</taxon>
    </lineage>
</organism>
<dbReference type="AlphaFoldDB" id="A0AAV0ZGU9"/>
<accession>A0AAV0ZGU9</accession>
<keyword evidence="2" id="KW-1185">Reference proteome</keyword>
<dbReference type="Proteomes" id="UP001157006">
    <property type="component" value="Chromosome 2"/>
</dbReference>
<proteinExistence type="predicted"/>
<reference evidence="1 2" key="1">
    <citation type="submission" date="2023-01" db="EMBL/GenBank/DDBJ databases">
        <authorList>
            <person name="Kreplak J."/>
        </authorList>
    </citation>
    <scope>NUCLEOTIDE SEQUENCE [LARGE SCALE GENOMIC DNA]</scope>
</reference>
<dbReference type="EMBL" id="OX451737">
    <property type="protein sequence ID" value="CAI8597875.1"/>
    <property type="molecule type" value="Genomic_DNA"/>
</dbReference>